<dbReference type="Proteomes" id="UP000075714">
    <property type="component" value="Unassembled WGS sequence"/>
</dbReference>
<reference evidence="3" key="1">
    <citation type="journal article" date="2016" name="Nat. Commun.">
        <title>The Gonium pectorale genome demonstrates co-option of cell cycle regulation during the evolution of multicellularity.</title>
        <authorList>
            <person name="Hanschen E.R."/>
            <person name="Marriage T.N."/>
            <person name="Ferris P.J."/>
            <person name="Hamaji T."/>
            <person name="Toyoda A."/>
            <person name="Fujiyama A."/>
            <person name="Neme R."/>
            <person name="Noguchi H."/>
            <person name="Minakuchi Y."/>
            <person name="Suzuki M."/>
            <person name="Kawai-Toyooka H."/>
            <person name="Smith D.R."/>
            <person name="Sparks H."/>
            <person name="Anderson J."/>
            <person name="Bakaric R."/>
            <person name="Luria V."/>
            <person name="Karger A."/>
            <person name="Kirschner M.W."/>
            <person name="Durand P.M."/>
            <person name="Michod R.E."/>
            <person name="Nozaki H."/>
            <person name="Olson B.J."/>
        </authorList>
    </citation>
    <scope>NUCLEOTIDE SEQUENCE [LARGE SCALE GENOMIC DNA]</scope>
    <source>
        <strain evidence="3">NIES-2863</strain>
    </source>
</reference>
<dbReference type="AlphaFoldDB" id="A0A150G2H0"/>
<sequence length="224" mass="24369">MLMDAKEAREREEAARREREAREAAGTSALVVPEAADLDANRQGFQAFALDGGDVELLVAETLDGRLALADSYVGVKGGDKGPAGMRYMRPELDGEVPSEPLLFQVKKVYFIGMTPNDEGTDVIFDLDNVFLFDGGKKILSRSEVRMVGTPPLVEPVLRIRPSGITVEEGFLLPDPIQVSMDAAANVPEMSEEEMAEKLAELEKAAEELDELDEAPDVPGVDMM</sequence>
<dbReference type="EMBL" id="LSYV01000089">
    <property type="protein sequence ID" value="KXZ43510.1"/>
    <property type="molecule type" value="Genomic_DNA"/>
</dbReference>
<protein>
    <submittedName>
        <fullName evidence="2">Uncharacterized protein</fullName>
    </submittedName>
</protein>
<comment type="caution">
    <text evidence="2">The sequence shown here is derived from an EMBL/GenBank/DDBJ whole genome shotgun (WGS) entry which is preliminary data.</text>
</comment>
<evidence type="ECO:0000313" key="2">
    <source>
        <dbReference type="EMBL" id="KXZ43510.1"/>
    </source>
</evidence>
<keyword evidence="3" id="KW-1185">Reference proteome</keyword>
<organism evidence="2 3">
    <name type="scientific">Gonium pectorale</name>
    <name type="common">Green alga</name>
    <dbReference type="NCBI Taxonomy" id="33097"/>
    <lineage>
        <taxon>Eukaryota</taxon>
        <taxon>Viridiplantae</taxon>
        <taxon>Chlorophyta</taxon>
        <taxon>core chlorophytes</taxon>
        <taxon>Chlorophyceae</taxon>
        <taxon>CS clade</taxon>
        <taxon>Chlamydomonadales</taxon>
        <taxon>Volvocaceae</taxon>
        <taxon>Gonium</taxon>
    </lineage>
</organism>
<proteinExistence type="predicted"/>
<feature type="compositionally biased region" description="Basic and acidic residues" evidence="1">
    <location>
        <begin position="1"/>
        <end position="23"/>
    </location>
</feature>
<feature type="region of interest" description="Disordered" evidence="1">
    <location>
        <begin position="1"/>
        <end position="27"/>
    </location>
</feature>
<evidence type="ECO:0000313" key="3">
    <source>
        <dbReference type="Proteomes" id="UP000075714"/>
    </source>
</evidence>
<gene>
    <name evidence="2" type="ORF">GPECTOR_88g453</name>
</gene>
<accession>A0A150G2H0</accession>
<dbReference type="OrthoDB" id="548460at2759"/>
<name>A0A150G2H0_GONPE</name>
<evidence type="ECO:0000256" key="1">
    <source>
        <dbReference type="SAM" id="MobiDB-lite"/>
    </source>
</evidence>